<evidence type="ECO:0000313" key="1">
    <source>
        <dbReference type="EMBL" id="QEW25963.1"/>
    </source>
</evidence>
<dbReference type="EMBL" id="CP031598">
    <property type="protein sequence ID" value="QEW25963.1"/>
    <property type="molecule type" value="Genomic_DNA"/>
</dbReference>
<protein>
    <submittedName>
        <fullName evidence="1">Uncharacterized protein</fullName>
    </submittedName>
</protein>
<dbReference type="Proteomes" id="UP000325785">
    <property type="component" value="Chromosome"/>
</dbReference>
<proteinExistence type="predicted"/>
<accession>A0A5P3AB91</accession>
<reference evidence="1 2" key="1">
    <citation type="submission" date="2018-08" db="EMBL/GenBank/DDBJ databases">
        <title>Genetic Globetrotter - A new plasmid hitch-hiking vast phylogenetic and geographic distances.</title>
        <authorList>
            <person name="Vollmers J."/>
            <person name="Petersen J."/>
        </authorList>
    </citation>
    <scope>NUCLEOTIDE SEQUENCE [LARGE SCALE GENOMIC DNA]</scope>
    <source>
        <strain evidence="1 2">DSM 26383</strain>
    </source>
</reference>
<sequence length="47" mass="5459">MTTRERSFEADRAIVRAVFRAARPDQIRRLLRDILETNSDTGRPEAT</sequence>
<dbReference type="AlphaFoldDB" id="A0A5P3AB91"/>
<evidence type="ECO:0000313" key="2">
    <source>
        <dbReference type="Proteomes" id="UP000325785"/>
    </source>
</evidence>
<name>A0A5P3AB91_9RHOB</name>
<dbReference type="RefSeq" id="WP_160325809.1">
    <property type="nucleotide sequence ID" value="NZ_CP031598.1"/>
</dbReference>
<dbReference type="KEGG" id="rid:RIdsm_01756"/>
<gene>
    <name evidence="1" type="ORF">RIdsm_01756</name>
</gene>
<organism evidence="1 2">
    <name type="scientific">Roseovarius indicus</name>
    <dbReference type="NCBI Taxonomy" id="540747"/>
    <lineage>
        <taxon>Bacteria</taxon>
        <taxon>Pseudomonadati</taxon>
        <taxon>Pseudomonadota</taxon>
        <taxon>Alphaproteobacteria</taxon>
        <taxon>Rhodobacterales</taxon>
        <taxon>Roseobacteraceae</taxon>
        <taxon>Roseovarius</taxon>
    </lineage>
</organism>